<feature type="transmembrane region" description="Helical" evidence="6">
    <location>
        <begin position="78"/>
        <end position="102"/>
    </location>
</feature>
<comment type="caution">
    <text evidence="7">The sequence shown here is derived from an EMBL/GenBank/DDBJ whole genome shotgun (WGS) entry which is preliminary data.</text>
</comment>
<evidence type="ECO:0000256" key="4">
    <source>
        <dbReference type="ARBA" id="ARBA00022989"/>
    </source>
</evidence>
<evidence type="ECO:0000256" key="3">
    <source>
        <dbReference type="ARBA" id="ARBA00022692"/>
    </source>
</evidence>
<accession>A0A8J2WEN2</accession>
<dbReference type="OrthoDB" id="10014558at2759"/>
<keyword evidence="8" id="KW-1185">Reference proteome</keyword>
<dbReference type="EMBL" id="CAKKLH010000067">
    <property type="protein sequence ID" value="CAH0101762.1"/>
    <property type="molecule type" value="Genomic_DNA"/>
</dbReference>
<name>A0A8J2WEN2_9CRUS</name>
<protein>
    <recommendedName>
        <fullName evidence="2">Transmembrane protein 267</fullName>
    </recommendedName>
</protein>
<evidence type="ECO:0000256" key="2">
    <source>
        <dbReference type="ARBA" id="ARBA00013977"/>
    </source>
</evidence>
<evidence type="ECO:0000313" key="7">
    <source>
        <dbReference type="EMBL" id="CAH0101762.1"/>
    </source>
</evidence>
<evidence type="ECO:0000256" key="1">
    <source>
        <dbReference type="ARBA" id="ARBA00004141"/>
    </source>
</evidence>
<feature type="transmembrane region" description="Helical" evidence="6">
    <location>
        <begin position="20"/>
        <end position="39"/>
    </location>
</feature>
<dbReference type="PANTHER" id="PTHR13628:SF1">
    <property type="entry name" value="TRANSMEMBRANE PROTEIN 267"/>
    <property type="match status" value="1"/>
</dbReference>
<feature type="transmembrane region" description="Helical" evidence="6">
    <location>
        <begin position="114"/>
        <end position="134"/>
    </location>
</feature>
<reference evidence="7" key="1">
    <citation type="submission" date="2021-11" db="EMBL/GenBank/DDBJ databases">
        <authorList>
            <person name="Schell T."/>
        </authorList>
    </citation>
    <scope>NUCLEOTIDE SEQUENCE</scope>
    <source>
        <strain evidence="7">M5</strain>
    </source>
</reference>
<gene>
    <name evidence="7" type="ORF">DGAL_LOCUS4102</name>
</gene>
<feature type="transmembrane region" description="Helical" evidence="6">
    <location>
        <begin position="178"/>
        <end position="199"/>
    </location>
</feature>
<keyword evidence="3 6" id="KW-0812">Transmembrane</keyword>
<dbReference type="InterPro" id="IPR026572">
    <property type="entry name" value="TMEM267"/>
</dbReference>
<dbReference type="GO" id="GO:0016020">
    <property type="term" value="C:membrane"/>
    <property type="evidence" value="ECO:0007669"/>
    <property type="project" value="UniProtKB-SubCell"/>
</dbReference>
<evidence type="ECO:0000256" key="6">
    <source>
        <dbReference type="SAM" id="Phobius"/>
    </source>
</evidence>
<evidence type="ECO:0000256" key="5">
    <source>
        <dbReference type="ARBA" id="ARBA00023136"/>
    </source>
</evidence>
<dbReference type="PANTHER" id="PTHR13628">
    <property type="entry name" value="TRANSMEMBRANE PROTEIN 267"/>
    <property type="match status" value="1"/>
</dbReference>
<dbReference type="Proteomes" id="UP000789390">
    <property type="component" value="Unassembled WGS sequence"/>
</dbReference>
<comment type="subcellular location">
    <subcellularLocation>
        <location evidence="1">Membrane</location>
        <topology evidence="1">Multi-pass membrane protein</topology>
    </subcellularLocation>
</comment>
<evidence type="ECO:0000313" key="8">
    <source>
        <dbReference type="Proteomes" id="UP000789390"/>
    </source>
</evidence>
<feature type="transmembrane region" description="Helical" evidence="6">
    <location>
        <begin position="45"/>
        <end position="66"/>
    </location>
</feature>
<keyword evidence="4 6" id="KW-1133">Transmembrane helix</keyword>
<dbReference type="AlphaFoldDB" id="A0A8J2WEN2"/>
<organism evidence="7 8">
    <name type="scientific">Daphnia galeata</name>
    <dbReference type="NCBI Taxonomy" id="27404"/>
    <lineage>
        <taxon>Eukaryota</taxon>
        <taxon>Metazoa</taxon>
        <taxon>Ecdysozoa</taxon>
        <taxon>Arthropoda</taxon>
        <taxon>Crustacea</taxon>
        <taxon>Branchiopoda</taxon>
        <taxon>Diplostraca</taxon>
        <taxon>Cladocera</taxon>
        <taxon>Anomopoda</taxon>
        <taxon>Daphniidae</taxon>
        <taxon>Daphnia</taxon>
    </lineage>
</organism>
<sequence>MKSLLFSSKMKNKTNWRRIINLILIPVTAVVGDTVIQYMNPNISLLLKCFTDSATHFLLASFSWNYVETSSMNKRIHLVVSIMCGLLASIIDIDHFIAVGTISLQAATSLPHRPLLHCTTLFTIAALLFAIVSIRIHSIHLLKLSFIIVTATWTHHWRDGYRRGIWICPIGSTPPYSYFVYLIGLIVMPMGLQFGLRFVSDLVPKSKVKHAAPVYLI</sequence>
<feature type="transmembrane region" description="Helical" evidence="6">
    <location>
        <begin position="141"/>
        <end position="158"/>
    </location>
</feature>
<proteinExistence type="predicted"/>
<keyword evidence="5 6" id="KW-0472">Membrane</keyword>